<sequence>MATYRSTIPFGKNHVVGRKLDYKGSVDSGFQEPIDFFYLSSFFILLFNSFVIFRHYDQFKNPIVSHESSMEINNHFTPINRKGRSQLFISMKL</sequence>
<keyword evidence="3" id="KW-1185">Reference proteome</keyword>
<proteinExistence type="predicted"/>
<evidence type="ECO:0000313" key="3">
    <source>
        <dbReference type="Proteomes" id="UP001217089"/>
    </source>
</evidence>
<keyword evidence="1" id="KW-0472">Membrane</keyword>
<feature type="transmembrane region" description="Helical" evidence="1">
    <location>
        <begin position="36"/>
        <end position="53"/>
    </location>
</feature>
<organism evidence="2 3">
    <name type="scientific">Tegillarca granosa</name>
    <name type="common">Malaysian cockle</name>
    <name type="synonym">Anadara granosa</name>
    <dbReference type="NCBI Taxonomy" id="220873"/>
    <lineage>
        <taxon>Eukaryota</taxon>
        <taxon>Metazoa</taxon>
        <taxon>Spiralia</taxon>
        <taxon>Lophotrochozoa</taxon>
        <taxon>Mollusca</taxon>
        <taxon>Bivalvia</taxon>
        <taxon>Autobranchia</taxon>
        <taxon>Pteriomorphia</taxon>
        <taxon>Arcoida</taxon>
        <taxon>Arcoidea</taxon>
        <taxon>Arcidae</taxon>
        <taxon>Tegillarca</taxon>
    </lineage>
</organism>
<accession>A0ABQ9FD23</accession>
<gene>
    <name evidence="2" type="ORF">KUTeg_008121</name>
</gene>
<keyword evidence="1" id="KW-1133">Transmembrane helix</keyword>
<name>A0ABQ9FD23_TEGGR</name>
<evidence type="ECO:0000313" key="2">
    <source>
        <dbReference type="EMBL" id="KAJ8313560.1"/>
    </source>
</evidence>
<dbReference type="Proteomes" id="UP001217089">
    <property type="component" value="Unassembled WGS sequence"/>
</dbReference>
<comment type="caution">
    <text evidence="2">The sequence shown here is derived from an EMBL/GenBank/DDBJ whole genome shotgun (WGS) entry which is preliminary data.</text>
</comment>
<reference evidence="2 3" key="1">
    <citation type="submission" date="2022-12" db="EMBL/GenBank/DDBJ databases">
        <title>Chromosome-level genome of Tegillarca granosa.</title>
        <authorList>
            <person name="Kim J."/>
        </authorList>
    </citation>
    <scope>NUCLEOTIDE SEQUENCE [LARGE SCALE GENOMIC DNA]</scope>
    <source>
        <strain evidence="2">Teg-2019</strain>
        <tissue evidence="2">Adductor muscle</tissue>
    </source>
</reference>
<protein>
    <submittedName>
        <fullName evidence="2">Uncharacterized protein</fullName>
    </submittedName>
</protein>
<dbReference type="EMBL" id="JARBDR010000342">
    <property type="protein sequence ID" value="KAJ8313560.1"/>
    <property type="molecule type" value="Genomic_DNA"/>
</dbReference>
<evidence type="ECO:0000256" key="1">
    <source>
        <dbReference type="SAM" id="Phobius"/>
    </source>
</evidence>
<keyword evidence="1" id="KW-0812">Transmembrane</keyword>